<dbReference type="Proteomes" id="UP000694580">
    <property type="component" value="Chromosome 6"/>
</dbReference>
<keyword evidence="9" id="KW-1133">Transmembrane helix</keyword>
<dbReference type="InterPro" id="IPR018114">
    <property type="entry name" value="TRYPSIN_HIS"/>
</dbReference>
<dbReference type="InterPro" id="IPR001314">
    <property type="entry name" value="Peptidase_S1A"/>
</dbReference>
<evidence type="ECO:0000256" key="2">
    <source>
        <dbReference type="ARBA" id="ARBA00022801"/>
    </source>
</evidence>
<dbReference type="SMART" id="SM00020">
    <property type="entry name" value="Tryp_SPc"/>
    <property type="match status" value="1"/>
</dbReference>
<dbReference type="PRINTS" id="PR00722">
    <property type="entry name" value="CHYMOTRYPSIN"/>
</dbReference>
<reference evidence="12" key="3">
    <citation type="submission" date="2025-09" db="UniProtKB">
        <authorList>
            <consortium name="Ensembl"/>
        </authorList>
    </citation>
    <scope>IDENTIFICATION</scope>
</reference>
<dbReference type="InterPro" id="IPR001190">
    <property type="entry name" value="SRCR"/>
</dbReference>
<name>A0AAY4AL81_9TELE</name>
<evidence type="ECO:0000256" key="7">
    <source>
        <dbReference type="PROSITE-ProRule" id="PRU00196"/>
    </source>
</evidence>
<dbReference type="SMART" id="SM00192">
    <property type="entry name" value="LDLa"/>
    <property type="match status" value="1"/>
</dbReference>
<comment type="caution">
    <text evidence="7">Lacks conserved residue(s) required for the propagation of feature annotation.</text>
</comment>
<dbReference type="Pfam" id="PF15494">
    <property type="entry name" value="SRCR_2"/>
    <property type="match status" value="1"/>
</dbReference>
<dbReference type="GeneTree" id="ENSGT00940000155207"/>
<dbReference type="AlphaFoldDB" id="A0AAY4AL81"/>
<reference evidence="12" key="2">
    <citation type="submission" date="2025-08" db="UniProtKB">
        <authorList>
            <consortium name="Ensembl"/>
        </authorList>
    </citation>
    <scope>IDENTIFICATION</scope>
</reference>
<feature type="disulfide bond" evidence="6">
    <location>
        <begin position="125"/>
        <end position="140"/>
    </location>
</feature>
<dbReference type="PROSITE" id="PS50287">
    <property type="entry name" value="SRCR_2"/>
    <property type="match status" value="1"/>
</dbReference>
<feature type="domain" description="Peptidase S1" evidence="10">
    <location>
        <begin position="244"/>
        <end position="476"/>
    </location>
</feature>
<dbReference type="SUPFAM" id="SSF56487">
    <property type="entry name" value="SRCR-like"/>
    <property type="match status" value="1"/>
</dbReference>
<evidence type="ECO:0000256" key="1">
    <source>
        <dbReference type="ARBA" id="ARBA00022670"/>
    </source>
</evidence>
<accession>A0AAY4AL81</accession>
<evidence type="ECO:0000256" key="4">
    <source>
        <dbReference type="ARBA" id="ARBA00023157"/>
    </source>
</evidence>
<keyword evidence="5" id="KW-0325">Glycoprotein</keyword>
<dbReference type="InterPro" id="IPR009003">
    <property type="entry name" value="Peptidase_S1_PA"/>
</dbReference>
<dbReference type="SUPFAM" id="SSF57424">
    <property type="entry name" value="LDL receptor-like module"/>
    <property type="match status" value="1"/>
</dbReference>
<dbReference type="GO" id="GO:0016020">
    <property type="term" value="C:membrane"/>
    <property type="evidence" value="ECO:0007669"/>
    <property type="project" value="InterPro"/>
</dbReference>
<evidence type="ECO:0000256" key="8">
    <source>
        <dbReference type="RuleBase" id="RU363034"/>
    </source>
</evidence>
<feature type="domain" description="SRCR" evidence="11">
    <location>
        <begin position="150"/>
        <end position="231"/>
    </location>
</feature>
<dbReference type="SUPFAM" id="SSF50494">
    <property type="entry name" value="Trypsin-like serine proteases"/>
    <property type="match status" value="1"/>
</dbReference>
<dbReference type="PROSITE" id="PS50068">
    <property type="entry name" value="LDLRA_2"/>
    <property type="match status" value="1"/>
</dbReference>
<dbReference type="PROSITE" id="PS50240">
    <property type="entry name" value="TRYPSIN_DOM"/>
    <property type="match status" value="1"/>
</dbReference>
<dbReference type="InterPro" id="IPR002172">
    <property type="entry name" value="LDrepeatLR_classA_rpt"/>
</dbReference>
<dbReference type="InterPro" id="IPR036055">
    <property type="entry name" value="LDL_receptor-like_sf"/>
</dbReference>
<evidence type="ECO:0000256" key="9">
    <source>
        <dbReference type="SAM" id="Phobius"/>
    </source>
</evidence>
<dbReference type="GO" id="GO:0004252">
    <property type="term" value="F:serine-type endopeptidase activity"/>
    <property type="evidence" value="ECO:0007669"/>
    <property type="project" value="InterPro"/>
</dbReference>
<dbReference type="CDD" id="cd00190">
    <property type="entry name" value="Tryp_SPc"/>
    <property type="match status" value="1"/>
</dbReference>
<dbReference type="Gene3D" id="2.40.10.10">
    <property type="entry name" value="Trypsin-like serine proteases"/>
    <property type="match status" value="1"/>
</dbReference>
<organism evidence="12 13">
    <name type="scientific">Denticeps clupeoides</name>
    <name type="common">denticle herring</name>
    <dbReference type="NCBI Taxonomy" id="299321"/>
    <lineage>
        <taxon>Eukaryota</taxon>
        <taxon>Metazoa</taxon>
        <taxon>Chordata</taxon>
        <taxon>Craniata</taxon>
        <taxon>Vertebrata</taxon>
        <taxon>Euteleostomi</taxon>
        <taxon>Actinopterygii</taxon>
        <taxon>Neopterygii</taxon>
        <taxon>Teleostei</taxon>
        <taxon>Clupei</taxon>
        <taxon>Clupeiformes</taxon>
        <taxon>Denticipitoidei</taxon>
        <taxon>Denticipitidae</taxon>
        <taxon>Denticeps</taxon>
    </lineage>
</organism>
<gene>
    <name evidence="12" type="primary">TMPRSS2</name>
</gene>
<evidence type="ECO:0000256" key="6">
    <source>
        <dbReference type="PROSITE-ProRule" id="PRU00124"/>
    </source>
</evidence>
<dbReference type="RefSeq" id="XP_028840375.1">
    <property type="nucleotide sequence ID" value="XM_028984542.1"/>
</dbReference>
<keyword evidence="3 8" id="KW-0720">Serine protease</keyword>
<keyword evidence="1 8" id="KW-0645">Protease</keyword>
<keyword evidence="2 8" id="KW-0378">Hydrolase</keyword>
<dbReference type="GeneID" id="114792979"/>
<dbReference type="PROSITE" id="PS00134">
    <property type="entry name" value="TRYPSIN_HIS"/>
    <property type="match status" value="1"/>
</dbReference>
<dbReference type="InterPro" id="IPR036772">
    <property type="entry name" value="SRCR-like_dom_sf"/>
</dbReference>
<dbReference type="PROSITE" id="PS00135">
    <property type="entry name" value="TRYPSIN_SER"/>
    <property type="match status" value="1"/>
</dbReference>
<dbReference type="CDD" id="cd00112">
    <property type="entry name" value="LDLa"/>
    <property type="match status" value="1"/>
</dbReference>
<sequence length="478" mass="52585">MRNTMRSEMPYYVNHGFHKGEARPHLSTSSMGLYNLPPSTVPQYVPHPINTHHTVTPGFPHAVPASTPASKESKWGCCKCVLVSFIVVLVLGVAAVLAWYFVTSKCLVGTRCGEHGPCLSSYKWCDGTKDCPSGDDESGCYRLDGADFILQSYSSDSQTWRPVCADGWNDDYGKAVCERIGYNRDTYVRSASRLLHSSAPNGYMKILSQETTISISSNSCSSNAAVTLRCVDCGTRRYNPRTRIVGGDVAGRGAWPWQVSLHNRFQHLCGGSIITPYWIITAAHCFHKESRPSEWTVHAGSLNLDEMSYSMGRSVKQVIRHNLFNSDTNDYDIALMQLNNPLRFSDTVRPVCLPNSGLSLTATTPCHISGWGATYYGGSASRSLREAEVSLIDSSVCNSRLVYNGQITRNMICAGQLQGGVDACQGDSGGPLVTEQNGLWWLVGDTSWGEGCAVRNKPGVYGNVTYFLNWIYKQMQNN</sequence>
<protein>
    <submittedName>
        <fullName evidence="12">Uncharacterized protein</fullName>
    </submittedName>
</protein>
<evidence type="ECO:0000259" key="11">
    <source>
        <dbReference type="PROSITE" id="PS50287"/>
    </source>
</evidence>
<evidence type="ECO:0000313" key="12">
    <source>
        <dbReference type="Ensembl" id="ENSDCDP00010008990.1"/>
    </source>
</evidence>
<evidence type="ECO:0000259" key="10">
    <source>
        <dbReference type="PROSITE" id="PS50240"/>
    </source>
</evidence>
<feature type="transmembrane region" description="Helical" evidence="9">
    <location>
        <begin position="80"/>
        <end position="102"/>
    </location>
</feature>
<dbReference type="Gene3D" id="4.10.400.10">
    <property type="entry name" value="Low-density Lipoprotein Receptor"/>
    <property type="match status" value="1"/>
</dbReference>
<dbReference type="SMART" id="SM00202">
    <property type="entry name" value="SR"/>
    <property type="match status" value="1"/>
</dbReference>
<proteinExistence type="predicted"/>
<reference evidence="12 13" key="1">
    <citation type="submission" date="2020-06" db="EMBL/GenBank/DDBJ databases">
        <authorList>
            <consortium name="Wellcome Sanger Institute Data Sharing"/>
        </authorList>
    </citation>
    <scope>NUCLEOTIDE SEQUENCE [LARGE SCALE GENOMIC DNA]</scope>
</reference>
<keyword evidence="9" id="KW-0472">Membrane</keyword>
<dbReference type="GO" id="GO:0006508">
    <property type="term" value="P:proteolysis"/>
    <property type="evidence" value="ECO:0007669"/>
    <property type="project" value="UniProtKB-KW"/>
</dbReference>
<dbReference type="InterPro" id="IPR033116">
    <property type="entry name" value="TRYPSIN_SER"/>
</dbReference>
<dbReference type="FunFam" id="2.40.10.10:FF:000003">
    <property type="entry name" value="Transmembrane serine protease 3"/>
    <property type="match status" value="1"/>
</dbReference>
<evidence type="ECO:0000256" key="3">
    <source>
        <dbReference type="ARBA" id="ARBA00022825"/>
    </source>
</evidence>
<keyword evidence="13" id="KW-1185">Reference proteome</keyword>
<dbReference type="PANTHER" id="PTHR24252:SF30">
    <property type="entry name" value="TRANSMEMBRANE SERINE PROTEASE 2"/>
    <property type="match status" value="1"/>
</dbReference>
<dbReference type="InterPro" id="IPR043504">
    <property type="entry name" value="Peptidase_S1_PA_chymotrypsin"/>
</dbReference>
<keyword evidence="9" id="KW-0812">Transmembrane</keyword>
<dbReference type="Pfam" id="PF00089">
    <property type="entry name" value="Trypsin"/>
    <property type="match status" value="1"/>
</dbReference>
<keyword evidence="4 6" id="KW-1015">Disulfide bond</keyword>
<feature type="disulfide bond" evidence="6">
    <location>
        <begin position="106"/>
        <end position="118"/>
    </location>
</feature>
<evidence type="ECO:0000256" key="5">
    <source>
        <dbReference type="ARBA" id="ARBA00023180"/>
    </source>
</evidence>
<dbReference type="PANTHER" id="PTHR24252">
    <property type="entry name" value="ACROSIN-RELATED"/>
    <property type="match status" value="1"/>
</dbReference>
<dbReference type="Gene3D" id="3.10.250.10">
    <property type="entry name" value="SRCR-like domain"/>
    <property type="match status" value="1"/>
</dbReference>
<dbReference type="Ensembl" id="ENSDCDT00010009451.1">
    <property type="protein sequence ID" value="ENSDCDP00010008990.1"/>
    <property type="gene ID" value="ENSDCDG00010004050.1"/>
</dbReference>
<evidence type="ECO:0000313" key="13">
    <source>
        <dbReference type="Proteomes" id="UP000694580"/>
    </source>
</evidence>
<dbReference type="InterPro" id="IPR001254">
    <property type="entry name" value="Trypsin_dom"/>
</dbReference>